<evidence type="ECO:0000313" key="3">
    <source>
        <dbReference type="Proteomes" id="UP000024559"/>
    </source>
</evidence>
<gene>
    <name evidence="2" type="ORF">X841_02790</name>
</gene>
<accession>A0A0E2QJ34</accession>
<name>A0A0E2QJ34_STRTR</name>
<dbReference type="PATRIC" id="fig|1433289.7.peg.556"/>
<protein>
    <submittedName>
        <fullName evidence="2">Uncharacterized protein</fullName>
    </submittedName>
</protein>
<keyword evidence="1" id="KW-1133">Transmembrane helix</keyword>
<proteinExistence type="predicted"/>
<dbReference type="HOGENOM" id="CLU_174877_0_0_9"/>
<keyword evidence="1" id="KW-0812">Transmembrane</keyword>
<evidence type="ECO:0000256" key="1">
    <source>
        <dbReference type="SAM" id="Phobius"/>
    </source>
</evidence>
<organism evidence="2 3">
    <name type="scientific">Streptococcus thermophilus M17PTZA496</name>
    <dbReference type="NCBI Taxonomy" id="1433289"/>
    <lineage>
        <taxon>Bacteria</taxon>
        <taxon>Bacillati</taxon>
        <taxon>Bacillota</taxon>
        <taxon>Bacilli</taxon>
        <taxon>Lactobacillales</taxon>
        <taxon>Streptococcaceae</taxon>
        <taxon>Streptococcus</taxon>
    </lineage>
</organism>
<sequence>MLVWQITDYIFTAAANLLLGGYTSALTISISIIRNRLMIKKKMTKTILSILIILRTIVGSLSQSTWGYWLFANHLFSLL</sequence>
<reference evidence="3" key="1">
    <citation type="submission" date="2013-12" db="EMBL/GenBank/DDBJ databases">
        <title>Genome sequences of Streptococcus thermophilus strains MTH17CL396 and M17PTZA496 isolated from Fontina cheese in Valle d'Aosta region (Italy).</title>
        <authorList>
            <person name="Treu L."/>
            <person name="Giacomini A."/>
            <person name="Corich V."/>
            <person name="Vendramin V."/>
            <person name="Bovo B."/>
        </authorList>
    </citation>
    <scope>NUCLEOTIDE SEQUENCE [LARGE SCALE GENOMIC DNA]</scope>
    <source>
        <strain evidence="3">M17PTZA496</strain>
    </source>
</reference>
<feature type="transmembrane region" description="Helical" evidence="1">
    <location>
        <begin position="6"/>
        <end position="34"/>
    </location>
</feature>
<feature type="transmembrane region" description="Helical" evidence="1">
    <location>
        <begin position="46"/>
        <end position="69"/>
    </location>
</feature>
<dbReference type="Proteomes" id="UP000024559">
    <property type="component" value="Chromosome"/>
</dbReference>
<evidence type="ECO:0000313" key="2">
    <source>
        <dbReference type="EMBL" id="ETW91143.1"/>
    </source>
</evidence>
<keyword evidence="1" id="KW-0472">Membrane</keyword>
<dbReference type="EMBL" id="AZJT01000019">
    <property type="protein sequence ID" value="ETW91143.1"/>
    <property type="molecule type" value="Genomic_DNA"/>
</dbReference>
<comment type="caution">
    <text evidence="2">The sequence shown here is derived from an EMBL/GenBank/DDBJ whole genome shotgun (WGS) entry which is preliminary data.</text>
</comment>
<dbReference type="AlphaFoldDB" id="A0A0E2QJ34"/>